<dbReference type="InterPro" id="IPR050490">
    <property type="entry name" value="Bact_solute-bd_prot1"/>
</dbReference>
<dbReference type="Pfam" id="PF13416">
    <property type="entry name" value="SBP_bac_8"/>
    <property type="match status" value="1"/>
</dbReference>
<dbReference type="PANTHER" id="PTHR43649:SF14">
    <property type="entry name" value="BLR3389 PROTEIN"/>
    <property type="match status" value="1"/>
</dbReference>
<dbReference type="InterPro" id="IPR006059">
    <property type="entry name" value="SBP"/>
</dbReference>
<sequence length="461" mass="47796">MRLDFGRRRLLAAAAITALAAPLAACGSGSGDGSGGGSADAITMWTFKAAHVKPLEEAAARFKAQSGVTVKVQAITPDDAYTAKLQSAAKTKGLPDVLEVHTLGEDLTYGGAGMLSDLTGKVDASWSGQYVQNVRTAGTVTPELETASKQPGSAYPGIKAGARYSVPFTIGAFGVVYANKTMLADAGVKDTPKTWEDLIAALKATTAKSKDAGGITVGLAAPSTGLNWMLHQLSYGTLGKDGYHGLFAKGAHGWNSADGKRVLSLYDQLTPYWTPGSQSLKIDDADRAFAQKRAAFDIGGTFTLAGLEQFGMKADDVAAFAVPAPKDGKAAGTGLAPFSLTSLSVTTQSKNPDAALKWLRFLSQKDTAAAFAKAATDIPAADLGADASAAGTAIGALSKTLSTGADAYDSSDHSFMPAQYTSNIDKLGALLTNMSPLKQASVDQTAKRFDELVTEYWNAEK</sequence>
<evidence type="ECO:0000313" key="2">
    <source>
        <dbReference type="EMBL" id="MBW8486730.1"/>
    </source>
</evidence>
<accession>A0ABS7G2Z9</accession>
<dbReference type="Gene3D" id="3.40.190.10">
    <property type="entry name" value="Periplasmic binding protein-like II"/>
    <property type="match status" value="1"/>
</dbReference>
<name>A0ABS7G2Z9_9ACTN</name>
<dbReference type="RefSeq" id="WP_220169969.1">
    <property type="nucleotide sequence ID" value="NZ_JAIBOA010000026.1"/>
</dbReference>
<proteinExistence type="predicted"/>
<gene>
    <name evidence="2" type="ORF">K1Y72_30485</name>
</gene>
<dbReference type="SUPFAM" id="SSF53850">
    <property type="entry name" value="Periplasmic binding protein-like II"/>
    <property type="match status" value="1"/>
</dbReference>
<evidence type="ECO:0000256" key="1">
    <source>
        <dbReference type="SAM" id="SignalP"/>
    </source>
</evidence>
<dbReference type="Proteomes" id="UP000774570">
    <property type="component" value="Unassembled WGS sequence"/>
</dbReference>
<reference evidence="2 3" key="1">
    <citation type="submission" date="2021-07" db="EMBL/GenBank/DDBJ databases">
        <title>Actinomadura sp. PM05-2 isolated from lichen.</title>
        <authorList>
            <person name="Somphong A."/>
            <person name="Phongsopitanun W."/>
            <person name="Tanasupawat S."/>
            <person name="Peongsungnone V."/>
        </authorList>
    </citation>
    <scope>NUCLEOTIDE SEQUENCE [LARGE SCALE GENOMIC DNA]</scope>
    <source>
        <strain evidence="2 3">PM05-2</strain>
    </source>
</reference>
<feature type="chain" id="PRO_5046035284" evidence="1">
    <location>
        <begin position="21"/>
        <end position="461"/>
    </location>
</feature>
<keyword evidence="1" id="KW-0732">Signal</keyword>
<comment type="caution">
    <text evidence="2">The sequence shown here is derived from an EMBL/GenBank/DDBJ whole genome shotgun (WGS) entry which is preliminary data.</text>
</comment>
<evidence type="ECO:0000313" key="3">
    <source>
        <dbReference type="Proteomes" id="UP000774570"/>
    </source>
</evidence>
<keyword evidence="3" id="KW-1185">Reference proteome</keyword>
<organism evidence="2 3">
    <name type="scientific">Actinomadura parmotrematis</name>
    <dbReference type="NCBI Taxonomy" id="2864039"/>
    <lineage>
        <taxon>Bacteria</taxon>
        <taxon>Bacillati</taxon>
        <taxon>Actinomycetota</taxon>
        <taxon>Actinomycetes</taxon>
        <taxon>Streptosporangiales</taxon>
        <taxon>Thermomonosporaceae</taxon>
        <taxon>Actinomadura</taxon>
    </lineage>
</organism>
<protein>
    <submittedName>
        <fullName evidence="2">Extracellular solute-binding protein</fullName>
    </submittedName>
</protein>
<dbReference type="InterPro" id="IPR006311">
    <property type="entry name" value="TAT_signal"/>
</dbReference>
<dbReference type="EMBL" id="JAIBOA010000026">
    <property type="protein sequence ID" value="MBW8486730.1"/>
    <property type="molecule type" value="Genomic_DNA"/>
</dbReference>
<dbReference type="PROSITE" id="PS51318">
    <property type="entry name" value="TAT"/>
    <property type="match status" value="1"/>
</dbReference>
<dbReference type="PANTHER" id="PTHR43649">
    <property type="entry name" value="ARABINOSE-BINDING PROTEIN-RELATED"/>
    <property type="match status" value="1"/>
</dbReference>
<feature type="signal peptide" evidence="1">
    <location>
        <begin position="1"/>
        <end position="20"/>
    </location>
</feature>